<dbReference type="InterPro" id="IPR023214">
    <property type="entry name" value="HAD_sf"/>
</dbReference>
<evidence type="ECO:0000313" key="4">
    <source>
        <dbReference type="Proteomes" id="UP001056426"/>
    </source>
</evidence>
<dbReference type="EMBL" id="CP098400">
    <property type="protein sequence ID" value="URW80960.1"/>
    <property type="molecule type" value="Genomic_DNA"/>
</dbReference>
<sequence length="164" mass="19249">MERFELNKYAVDGSPLIMIFTEGTIFGPKRFIDFFNVKKYVPIKNCIDKIKKWNRQGAQIIYLTSRKSETSAQTIKDLLIRYKFVGAYLYYRTGSDKYKDIVESLKPDILIEDNCRSIGGAWQMSITYVDKNIKENIKSIIIKEFKGIDYLPDNLIDLMKYEIK</sequence>
<reference evidence="2" key="2">
    <citation type="submission" date="2022-06" db="EMBL/GenBank/DDBJ databases">
        <title>Xiashengella guii gen. nov. sp. nov., a bacterium isolated form anaerobic digestion tank.</title>
        <authorList>
            <person name="Huang H."/>
        </authorList>
    </citation>
    <scope>NUCLEOTIDE SEQUENCE</scope>
    <source>
        <strain evidence="2">Ai-910</strain>
    </source>
</reference>
<evidence type="ECO:0000313" key="2">
    <source>
        <dbReference type="EMBL" id="URW80925.1"/>
    </source>
</evidence>
<dbReference type="EMBL" id="CP098400">
    <property type="protein sequence ID" value="URW80892.1"/>
    <property type="molecule type" value="Genomic_DNA"/>
</dbReference>
<dbReference type="InterPro" id="IPR036412">
    <property type="entry name" value="HAD-like_sf"/>
</dbReference>
<proteinExistence type="predicted"/>
<protein>
    <submittedName>
        <fullName evidence="2">Uncharacterized protein</fullName>
    </submittedName>
</protein>
<dbReference type="Gene3D" id="3.40.50.1000">
    <property type="entry name" value="HAD superfamily/HAD-like"/>
    <property type="match status" value="1"/>
</dbReference>
<dbReference type="EMBL" id="CP098400">
    <property type="protein sequence ID" value="URW80925.1"/>
    <property type="molecule type" value="Genomic_DNA"/>
</dbReference>
<organism evidence="2 4">
    <name type="scientific">Xiashengella succiniciproducens</name>
    <dbReference type="NCBI Taxonomy" id="2949635"/>
    <lineage>
        <taxon>Bacteria</taxon>
        <taxon>Pseudomonadati</taxon>
        <taxon>Bacteroidota</taxon>
        <taxon>Bacteroidia</taxon>
        <taxon>Marinilabiliales</taxon>
        <taxon>Marinilabiliaceae</taxon>
        <taxon>Xiashengella</taxon>
    </lineage>
</organism>
<dbReference type="AlphaFoldDB" id="A0A9J6ZTB5"/>
<dbReference type="KEGG" id="alkq:M9189_06290"/>
<dbReference type="KEGG" id="alkq:M9189_06115"/>
<name>A0A9J6ZTB5_9BACT</name>
<dbReference type="SUPFAM" id="SSF56784">
    <property type="entry name" value="HAD-like"/>
    <property type="match status" value="1"/>
</dbReference>
<evidence type="ECO:0000313" key="1">
    <source>
        <dbReference type="EMBL" id="URW80892.1"/>
    </source>
</evidence>
<reference evidence="2" key="1">
    <citation type="submission" date="2022-05" db="EMBL/GenBank/DDBJ databases">
        <authorList>
            <person name="Sun X."/>
        </authorList>
    </citation>
    <scope>NUCLEOTIDE SEQUENCE</scope>
    <source>
        <strain evidence="2">Ai-910</strain>
    </source>
</reference>
<evidence type="ECO:0000313" key="3">
    <source>
        <dbReference type="EMBL" id="URW80960.1"/>
    </source>
</evidence>
<accession>A0A9J6ZTB5</accession>
<dbReference type="Proteomes" id="UP001056426">
    <property type="component" value="Chromosome"/>
</dbReference>
<dbReference type="RefSeq" id="WP_250725382.1">
    <property type="nucleotide sequence ID" value="NZ_CP098400.1"/>
</dbReference>
<dbReference type="KEGG" id="alkq:M9189_05950"/>
<gene>
    <name evidence="1" type="ORF">M9189_05950</name>
    <name evidence="2" type="ORF">M9189_06115</name>
    <name evidence="3" type="ORF">M9189_06290</name>
</gene>
<keyword evidence="4" id="KW-1185">Reference proteome</keyword>